<evidence type="ECO:0000313" key="2">
    <source>
        <dbReference type="EMBL" id="PSL46762.1"/>
    </source>
</evidence>
<dbReference type="EMBL" id="PYAW01000003">
    <property type="protein sequence ID" value="PSL46762.1"/>
    <property type="molecule type" value="Genomic_DNA"/>
</dbReference>
<dbReference type="AlphaFoldDB" id="A0A2P8HKM1"/>
<proteinExistence type="predicted"/>
<accession>A0A2P8HKM1</accession>
<organism evidence="2 3">
    <name type="scientific">Chitinophaga niastensis</name>
    <dbReference type="NCBI Taxonomy" id="536980"/>
    <lineage>
        <taxon>Bacteria</taxon>
        <taxon>Pseudomonadati</taxon>
        <taxon>Bacteroidota</taxon>
        <taxon>Chitinophagia</taxon>
        <taxon>Chitinophagales</taxon>
        <taxon>Chitinophagaceae</taxon>
        <taxon>Chitinophaga</taxon>
    </lineage>
</organism>
<keyword evidence="1" id="KW-0732">Signal</keyword>
<evidence type="ECO:0000313" key="3">
    <source>
        <dbReference type="Proteomes" id="UP000240971"/>
    </source>
</evidence>
<dbReference type="OrthoDB" id="1151160at2"/>
<feature type="signal peptide" evidence="1">
    <location>
        <begin position="1"/>
        <end position="22"/>
    </location>
</feature>
<name>A0A2P8HKM1_CHINA</name>
<evidence type="ECO:0008006" key="4">
    <source>
        <dbReference type="Google" id="ProtNLM"/>
    </source>
</evidence>
<feature type="chain" id="PRO_5015126426" description="GLPGLI family protein" evidence="1">
    <location>
        <begin position="23"/>
        <end position="200"/>
    </location>
</feature>
<evidence type="ECO:0000256" key="1">
    <source>
        <dbReference type="SAM" id="SignalP"/>
    </source>
</evidence>
<protein>
    <recommendedName>
        <fullName evidence="4">GLPGLI family protein</fullName>
    </recommendedName>
</protein>
<comment type="caution">
    <text evidence="2">The sequence shown here is derived from an EMBL/GenBank/DDBJ whole genome shotgun (WGS) entry which is preliminary data.</text>
</comment>
<reference evidence="2 3" key="1">
    <citation type="submission" date="2018-03" db="EMBL/GenBank/DDBJ databases">
        <title>Genomic Encyclopedia of Archaeal and Bacterial Type Strains, Phase II (KMG-II): from individual species to whole genera.</title>
        <authorList>
            <person name="Goeker M."/>
        </authorList>
    </citation>
    <scope>NUCLEOTIDE SEQUENCE [LARGE SCALE GENOMIC DNA]</scope>
    <source>
        <strain evidence="2 3">DSM 24859</strain>
    </source>
</reference>
<dbReference type="Proteomes" id="UP000240971">
    <property type="component" value="Unassembled WGS sequence"/>
</dbReference>
<keyword evidence="3" id="KW-1185">Reference proteome</keyword>
<sequence>MKFIPKALPLLALTALSLSASAQKIKLEDGELSMLKGETKINVLYTYDSLSVGKFDNEDDYINKKVTEYNKKEPGRGDTWVKAWRSDRVKRFEPKFDELFNKQGKLQVGNYKDAKYTLIFHTTFVEPGWNVGVARKKAKIDAEALIVESADKSKVLAKVTIDGAPGGTFGGYDFDTGTRLAESYAISGKKLGKFIKKKAK</sequence>
<gene>
    <name evidence="2" type="ORF">CLV51_103744</name>
</gene>
<dbReference type="RefSeq" id="WP_106529519.1">
    <property type="nucleotide sequence ID" value="NZ_PYAW01000003.1"/>
</dbReference>